<dbReference type="InterPro" id="IPR000210">
    <property type="entry name" value="BTB/POZ_dom"/>
</dbReference>
<evidence type="ECO:0000259" key="1">
    <source>
        <dbReference type="PROSITE" id="PS50097"/>
    </source>
</evidence>
<gene>
    <name evidence="2" type="ORF">TNCT_457181</name>
</gene>
<organism evidence="2 3">
    <name type="scientific">Trichonephila clavata</name>
    <name type="common">Joro spider</name>
    <name type="synonym">Nephila clavata</name>
    <dbReference type="NCBI Taxonomy" id="2740835"/>
    <lineage>
        <taxon>Eukaryota</taxon>
        <taxon>Metazoa</taxon>
        <taxon>Ecdysozoa</taxon>
        <taxon>Arthropoda</taxon>
        <taxon>Chelicerata</taxon>
        <taxon>Arachnida</taxon>
        <taxon>Araneae</taxon>
        <taxon>Araneomorphae</taxon>
        <taxon>Entelegynae</taxon>
        <taxon>Araneoidea</taxon>
        <taxon>Nephilidae</taxon>
        <taxon>Trichonephila</taxon>
    </lineage>
</organism>
<dbReference type="SUPFAM" id="SSF54695">
    <property type="entry name" value="POZ domain"/>
    <property type="match status" value="1"/>
</dbReference>
<sequence length="105" mass="12193">MPNSGEQHHSVTQKRKLVFYLTLVIREAERTDIRNISEQNSLKDLSKDLMNLFGEASSSFAGVVFKCESFTITAHKNMLAVRSPVFSSMYKNEMRERKKKNCRYL</sequence>
<reference evidence="2" key="1">
    <citation type="submission" date="2020-07" db="EMBL/GenBank/DDBJ databases">
        <title>Multicomponent nature underlies the extraordinary mechanical properties of spider dragline silk.</title>
        <authorList>
            <person name="Kono N."/>
            <person name="Nakamura H."/>
            <person name="Mori M."/>
            <person name="Yoshida Y."/>
            <person name="Ohtoshi R."/>
            <person name="Malay A.D."/>
            <person name="Moran D.A.P."/>
            <person name="Tomita M."/>
            <person name="Numata K."/>
            <person name="Arakawa K."/>
        </authorList>
    </citation>
    <scope>NUCLEOTIDE SEQUENCE</scope>
</reference>
<keyword evidence="3" id="KW-1185">Reference proteome</keyword>
<evidence type="ECO:0000313" key="2">
    <source>
        <dbReference type="EMBL" id="GFR02798.1"/>
    </source>
</evidence>
<dbReference type="InterPro" id="IPR011333">
    <property type="entry name" value="SKP1/BTB/POZ_sf"/>
</dbReference>
<name>A0A8X6IX41_TRICU</name>
<protein>
    <recommendedName>
        <fullName evidence="1">BTB domain-containing protein</fullName>
    </recommendedName>
</protein>
<proteinExistence type="predicted"/>
<dbReference type="Proteomes" id="UP000887116">
    <property type="component" value="Unassembled WGS sequence"/>
</dbReference>
<accession>A0A8X6IX41</accession>
<comment type="caution">
    <text evidence="2">The sequence shown here is derived from an EMBL/GenBank/DDBJ whole genome shotgun (WGS) entry which is preliminary data.</text>
</comment>
<evidence type="ECO:0000313" key="3">
    <source>
        <dbReference type="Proteomes" id="UP000887116"/>
    </source>
</evidence>
<dbReference type="Pfam" id="PF00651">
    <property type="entry name" value="BTB"/>
    <property type="match status" value="1"/>
</dbReference>
<dbReference type="AlphaFoldDB" id="A0A8X6IX41"/>
<dbReference type="OrthoDB" id="6437200at2759"/>
<dbReference type="PROSITE" id="PS50097">
    <property type="entry name" value="BTB"/>
    <property type="match status" value="1"/>
</dbReference>
<dbReference type="Gene3D" id="3.30.710.10">
    <property type="entry name" value="Potassium Channel Kv1.1, Chain A"/>
    <property type="match status" value="1"/>
</dbReference>
<dbReference type="EMBL" id="BMAO01005640">
    <property type="protein sequence ID" value="GFR02798.1"/>
    <property type="molecule type" value="Genomic_DNA"/>
</dbReference>
<feature type="domain" description="BTB" evidence="1">
    <location>
        <begin position="61"/>
        <end position="105"/>
    </location>
</feature>